<dbReference type="AlphaFoldDB" id="A0A0W0WXR6"/>
<name>A0A0W0WXR6_9GAMM</name>
<reference evidence="1 2" key="1">
    <citation type="submission" date="2015-11" db="EMBL/GenBank/DDBJ databases">
        <title>Genomic analysis of 38 Legionella species identifies large and diverse effector repertoires.</title>
        <authorList>
            <person name="Burstein D."/>
            <person name="Amaro F."/>
            <person name="Zusman T."/>
            <person name="Lifshitz Z."/>
            <person name="Cohen O."/>
            <person name="Gilbert J.A."/>
            <person name="Pupko T."/>
            <person name="Shuman H.A."/>
            <person name="Segal G."/>
        </authorList>
    </citation>
    <scope>NUCLEOTIDE SEQUENCE [LARGE SCALE GENOMIC DNA]</scope>
    <source>
        <strain evidence="1 2">Oak Ridge-10</strain>
    </source>
</reference>
<dbReference type="InterPro" id="IPR058059">
    <property type="entry name" value="PA3496-like"/>
</dbReference>
<dbReference type="RefSeq" id="WP_025386004.1">
    <property type="nucleotide sequence ID" value="NZ_LCUA01000033.1"/>
</dbReference>
<accession>A0A0W0WXR6</accession>
<gene>
    <name evidence="1" type="ORF">Loak_2269</name>
</gene>
<evidence type="ECO:0000313" key="1">
    <source>
        <dbReference type="EMBL" id="KTD37133.1"/>
    </source>
</evidence>
<dbReference type="PATRIC" id="fig|29423.5.peg.2381"/>
<sequence length="69" mass="8733">MSLHKGYDESQVFSDLNHDEEMEEFDLIDESEHKKRVRRMIEERLERKRLREEFEDELDDEFDWDELER</sequence>
<dbReference type="NCBIfam" id="NF046101">
    <property type="entry name" value="PA3496_fam"/>
    <property type="match status" value="1"/>
</dbReference>
<protein>
    <submittedName>
        <fullName evidence="1">Uncharacterized protein</fullName>
    </submittedName>
</protein>
<evidence type="ECO:0000313" key="2">
    <source>
        <dbReference type="Proteomes" id="UP000054858"/>
    </source>
</evidence>
<dbReference type="EMBL" id="LNYP01000031">
    <property type="protein sequence ID" value="KTD37133.1"/>
    <property type="molecule type" value="Genomic_DNA"/>
</dbReference>
<dbReference type="Proteomes" id="UP000054858">
    <property type="component" value="Unassembled WGS sequence"/>
</dbReference>
<comment type="caution">
    <text evidence="1">The sequence shown here is derived from an EMBL/GenBank/DDBJ whole genome shotgun (WGS) entry which is preliminary data.</text>
</comment>
<organism evidence="1 2">
    <name type="scientific">Legionella oakridgensis</name>
    <dbReference type="NCBI Taxonomy" id="29423"/>
    <lineage>
        <taxon>Bacteria</taxon>
        <taxon>Pseudomonadati</taxon>
        <taxon>Pseudomonadota</taxon>
        <taxon>Gammaproteobacteria</taxon>
        <taxon>Legionellales</taxon>
        <taxon>Legionellaceae</taxon>
        <taxon>Legionella</taxon>
    </lineage>
</organism>
<proteinExistence type="predicted"/>